<proteinExistence type="predicted"/>
<dbReference type="GO" id="GO:0003677">
    <property type="term" value="F:DNA binding"/>
    <property type="evidence" value="ECO:0007669"/>
    <property type="project" value="InterPro"/>
</dbReference>
<dbReference type="EMBL" id="LBVC01000024">
    <property type="protein sequence ID" value="KKQ78340.1"/>
    <property type="molecule type" value="Genomic_DNA"/>
</dbReference>
<comment type="caution">
    <text evidence="1">The sequence shown here is derived from an EMBL/GenBank/DDBJ whole genome shotgun (WGS) entry which is preliminary data.</text>
</comment>
<dbReference type="InterPro" id="IPR001387">
    <property type="entry name" value="Cro/C1-type_HTH"/>
</dbReference>
<organism evidence="1 2">
    <name type="scientific">Candidatus Daviesbacteria bacterium GW2011_GWF2_38_6</name>
    <dbReference type="NCBI Taxonomy" id="1618432"/>
    <lineage>
        <taxon>Bacteria</taxon>
        <taxon>Candidatus Daviesiibacteriota</taxon>
    </lineage>
</organism>
<evidence type="ECO:0000313" key="1">
    <source>
        <dbReference type="EMBL" id="KKQ78340.1"/>
    </source>
</evidence>
<dbReference type="InterPro" id="IPR010982">
    <property type="entry name" value="Lambda_DNA-bd_dom_sf"/>
</dbReference>
<evidence type="ECO:0000313" key="2">
    <source>
        <dbReference type="Proteomes" id="UP000034324"/>
    </source>
</evidence>
<accession>A0A0G0KS40</accession>
<sequence>MAKSQVFTVQSFGEFFRQKRVAIGFTLRSFCERYGYDPGNISRLERNILSPSIDKEKLAGYAVALKIPKDSEEWTIFFDLAHAAKGRVPEDILSNTRAPRFLPLLFRTARGQRLSKKKLQELVDLINNE</sequence>
<gene>
    <name evidence="1" type="ORF">US99_C0024G0007</name>
</gene>
<dbReference type="AlphaFoldDB" id="A0A0G0KS40"/>
<dbReference type="Gene3D" id="1.10.260.40">
    <property type="entry name" value="lambda repressor-like DNA-binding domains"/>
    <property type="match status" value="1"/>
</dbReference>
<protein>
    <submittedName>
        <fullName evidence="1">Helix-turn-helix domain protein</fullName>
    </submittedName>
</protein>
<reference evidence="1 2" key="1">
    <citation type="journal article" date="2015" name="Nature">
        <title>rRNA introns, odd ribosomes, and small enigmatic genomes across a large radiation of phyla.</title>
        <authorList>
            <person name="Brown C.T."/>
            <person name="Hug L.A."/>
            <person name="Thomas B.C."/>
            <person name="Sharon I."/>
            <person name="Castelle C.J."/>
            <person name="Singh A."/>
            <person name="Wilkins M.J."/>
            <person name="Williams K.H."/>
            <person name="Banfield J.F."/>
        </authorList>
    </citation>
    <scope>NUCLEOTIDE SEQUENCE [LARGE SCALE GENOMIC DNA]</scope>
</reference>
<dbReference type="CDD" id="cd00093">
    <property type="entry name" value="HTH_XRE"/>
    <property type="match status" value="1"/>
</dbReference>
<dbReference type="SUPFAM" id="SSF47413">
    <property type="entry name" value="lambda repressor-like DNA-binding domains"/>
    <property type="match status" value="1"/>
</dbReference>
<dbReference type="Proteomes" id="UP000034324">
    <property type="component" value="Unassembled WGS sequence"/>
</dbReference>
<name>A0A0G0KS40_9BACT</name>